<gene>
    <name evidence="1" type="ORF">SAMN05444374_111117</name>
</gene>
<proteinExistence type="predicted"/>
<dbReference type="OrthoDB" id="6956709at2"/>
<evidence type="ECO:0000313" key="1">
    <source>
        <dbReference type="EMBL" id="SFA57382.1"/>
    </source>
</evidence>
<reference evidence="1 2" key="1">
    <citation type="submission" date="2016-10" db="EMBL/GenBank/DDBJ databases">
        <authorList>
            <person name="de Groot N.N."/>
        </authorList>
    </citation>
    <scope>NUCLEOTIDE SEQUENCE [LARGE SCALE GENOMIC DNA]</scope>
    <source>
        <strain evidence="1 2">DSM 44908</strain>
    </source>
</reference>
<dbReference type="AlphaFoldDB" id="A0A1I0U011"/>
<dbReference type="EMBL" id="FOJN01000011">
    <property type="protein sequence ID" value="SFA57382.1"/>
    <property type="molecule type" value="Genomic_DNA"/>
</dbReference>
<dbReference type="GeneID" id="85486690"/>
<dbReference type="RefSeq" id="WP_068364004.1">
    <property type="nucleotide sequence ID" value="NZ_FOJN01000011.1"/>
</dbReference>
<protein>
    <submittedName>
        <fullName evidence="1">Uncharacterized protein</fullName>
    </submittedName>
</protein>
<name>A0A1I0U011_9NOCA</name>
<dbReference type="InterPro" id="IPR049457">
    <property type="entry name" value="Emfourin"/>
</dbReference>
<dbReference type="Pfam" id="PF20242">
    <property type="entry name" value="Emfourin"/>
    <property type="match status" value="1"/>
</dbReference>
<organism evidence="1 2">
    <name type="scientific">Rhodococcoides kroppenstedtii</name>
    <dbReference type="NCBI Taxonomy" id="293050"/>
    <lineage>
        <taxon>Bacteria</taxon>
        <taxon>Bacillati</taxon>
        <taxon>Actinomycetota</taxon>
        <taxon>Actinomycetes</taxon>
        <taxon>Mycobacteriales</taxon>
        <taxon>Nocardiaceae</taxon>
        <taxon>Rhodococcoides</taxon>
    </lineage>
</organism>
<sequence>MDIVVVRSGGVAGMTRRAAVDTTTLGDAATEWEHLVRQAIPQIVDLPAQADQRVRDAYSWTLEIGEHRCETPDSALTGALRELAERTLREGRRPR</sequence>
<evidence type="ECO:0000313" key="2">
    <source>
        <dbReference type="Proteomes" id="UP000182054"/>
    </source>
</evidence>
<accession>A0A1I0U011</accession>
<dbReference type="Proteomes" id="UP000182054">
    <property type="component" value="Unassembled WGS sequence"/>
</dbReference>